<evidence type="ECO:0000259" key="2">
    <source>
        <dbReference type="PROSITE" id="PS50011"/>
    </source>
</evidence>
<dbReference type="PROSITE" id="PS50011">
    <property type="entry name" value="PROTEIN_KINASE_DOM"/>
    <property type="match status" value="1"/>
</dbReference>
<dbReference type="OrthoDB" id="339325at2759"/>
<proteinExistence type="predicted"/>
<dbReference type="Pfam" id="PF00069">
    <property type="entry name" value="Pkinase"/>
    <property type="match status" value="1"/>
</dbReference>
<evidence type="ECO:0000313" key="3">
    <source>
        <dbReference type="EMBL" id="CAE7604845.1"/>
    </source>
</evidence>
<sequence length="422" mass="47096">MGCSQSSTISEAEAVRQPAQHAHAFPTKEAIMRNPNLRQAHFKTTATSLAPAESPASESAVQKLEDIRRCVLQVGDDRMLECDGPSLQKDYDSWQHEVDAHDLKAMKDGHAVPVNRTADQHLAKKMKSSISELTEDPAKLKRAVQLRRMSREEIAAYRNVLSLNGVEGSKEENKNAKKKATASASPVSFVRILRFPCETAVETEMLSGAAEALVWHLGKVRAKRGAGSSASLSNRPEKEQSLRPSTVAVVQSVSALFRMLWKGVLLPDASGQRELEKICRFRLSLGSERSNYADQHTLMQLRLSFLRPATEQSSKRGMRTKKSQFLPILHSLWTHGWTFPYMAPELFDSKTKITEKIDVWAMGCIFVEICGGPLPYETITTLADLTKEMLIKRRTPDIPEFILGTMREICGRPAPFKQPLTV</sequence>
<dbReference type="GO" id="GO:0004672">
    <property type="term" value="F:protein kinase activity"/>
    <property type="evidence" value="ECO:0007669"/>
    <property type="project" value="InterPro"/>
</dbReference>
<organism evidence="3 4">
    <name type="scientific">Symbiodinium natans</name>
    <dbReference type="NCBI Taxonomy" id="878477"/>
    <lineage>
        <taxon>Eukaryota</taxon>
        <taxon>Sar</taxon>
        <taxon>Alveolata</taxon>
        <taxon>Dinophyceae</taxon>
        <taxon>Suessiales</taxon>
        <taxon>Symbiodiniaceae</taxon>
        <taxon>Symbiodinium</taxon>
    </lineage>
</organism>
<dbReference type="EMBL" id="CAJNDS010002806">
    <property type="protein sequence ID" value="CAE7604845.1"/>
    <property type="molecule type" value="Genomic_DNA"/>
</dbReference>
<keyword evidence="4" id="KW-1185">Reference proteome</keyword>
<reference evidence="3" key="1">
    <citation type="submission" date="2021-02" db="EMBL/GenBank/DDBJ databases">
        <authorList>
            <person name="Dougan E. K."/>
            <person name="Rhodes N."/>
            <person name="Thang M."/>
            <person name="Chan C."/>
        </authorList>
    </citation>
    <scope>NUCLEOTIDE SEQUENCE</scope>
</reference>
<dbReference type="InterPro" id="IPR011009">
    <property type="entry name" value="Kinase-like_dom_sf"/>
</dbReference>
<dbReference type="Proteomes" id="UP000604046">
    <property type="component" value="Unassembled WGS sequence"/>
</dbReference>
<dbReference type="InterPro" id="IPR000719">
    <property type="entry name" value="Prot_kinase_dom"/>
</dbReference>
<feature type="domain" description="Protein kinase" evidence="2">
    <location>
        <begin position="100"/>
        <end position="422"/>
    </location>
</feature>
<evidence type="ECO:0000256" key="1">
    <source>
        <dbReference type="SAM" id="MobiDB-lite"/>
    </source>
</evidence>
<dbReference type="SUPFAM" id="SSF56112">
    <property type="entry name" value="Protein kinase-like (PK-like)"/>
    <property type="match status" value="1"/>
</dbReference>
<name>A0A812V6L3_9DINO</name>
<dbReference type="AlphaFoldDB" id="A0A812V6L3"/>
<feature type="region of interest" description="Disordered" evidence="1">
    <location>
        <begin position="1"/>
        <end position="21"/>
    </location>
</feature>
<feature type="compositionally biased region" description="Polar residues" evidence="1">
    <location>
        <begin position="1"/>
        <end position="10"/>
    </location>
</feature>
<evidence type="ECO:0000313" key="4">
    <source>
        <dbReference type="Proteomes" id="UP000604046"/>
    </source>
</evidence>
<dbReference type="GO" id="GO:0005524">
    <property type="term" value="F:ATP binding"/>
    <property type="evidence" value="ECO:0007669"/>
    <property type="project" value="InterPro"/>
</dbReference>
<dbReference type="Gene3D" id="1.10.510.10">
    <property type="entry name" value="Transferase(Phosphotransferase) domain 1"/>
    <property type="match status" value="1"/>
</dbReference>
<gene>
    <name evidence="3" type="ORF">SNAT2548_LOCUS34401</name>
</gene>
<comment type="caution">
    <text evidence="3">The sequence shown here is derived from an EMBL/GenBank/DDBJ whole genome shotgun (WGS) entry which is preliminary data.</text>
</comment>
<protein>
    <recommendedName>
        <fullName evidence="2">Protein kinase domain-containing protein</fullName>
    </recommendedName>
</protein>
<accession>A0A812V6L3</accession>